<dbReference type="GO" id="GO:0004399">
    <property type="term" value="F:histidinol dehydrogenase activity"/>
    <property type="evidence" value="ECO:0007669"/>
    <property type="project" value="UniProtKB-EC"/>
</dbReference>
<dbReference type="RefSeq" id="WP_067714276.1">
    <property type="nucleotide sequence ID" value="NZ_LPVJ01000019.1"/>
</dbReference>
<feature type="binding site" evidence="11">
    <location>
        <position position="192"/>
    </location>
    <ligand>
        <name>NAD(+)</name>
        <dbReference type="ChEBI" id="CHEBI:57540"/>
    </ligand>
</feature>
<dbReference type="PRINTS" id="PR00083">
    <property type="entry name" value="HOLDHDRGNASE"/>
</dbReference>
<dbReference type="PANTHER" id="PTHR21256">
    <property type="entry name" value="HISTIDINOL DEHYDROGENASE HDH"/>
    <property type="match status" value="1"/>
</dbReference>
<evidence type="ECO:0000256" key="1">
    <source>
        <dbReference type="ARBA" id="ARBA00001947"/>
    </source>
</evidence>
<dbReference type="CDD" id="cd06572">
    <property type="entry name" value="Histidinol_dh"/>
    <property type="match status" value="1"/>
</dbReference>
<dbReference type="EMBL" id="LPVJ01000019">
    <property type="protein sequence ID" value="KUO96311.1"/>
    <property type="molecule type" value="Genomic_DNA"/>
</dbReference>
<dbReference type="Gene3D" id="3.40.50.1980">
    <property type="entry name" value="Nitrogenase molybdenum iron protein domain"/>
    <property type="match status" value="2"/>
</dbReference>
<organism evidence="13 14">
    <name type="scientific">Ferroacidibacillus organovorans</name>
    <dbReference type="NCBI Taxonomy" id="1765683"/>
    <lineage>
        <taxon>Bacteria</taxon>
        <taxon>Bacillati</taxon>
        <taxon>Bacillota</taxon>
        <taxon>Bacilli</taxon>
        <taxon>Bacillales</taxon>
        <taxon>Alicyclobacillaceae</taxon>
        <taxon>Ferroacidibacillus</taxon>
    </lineage>
</organism>
<evidence type="ECO:0000256" key="7">
    <source>
        <dbReference type="ARBA" id="ARBA00023002"/>
    </source>
</evidence>
<dbReference type="GO" id="GO:0000105">
    <property type="term" value="P:L-histidine biosynthetic process"/>
    <property type="evidence" value="ECO:0007669"/>
    <property type="project" value="InterPro"/>
</dbReference>
<feature type="binding site" evidence="11">
    <location>
        <position position="215"/>
    </location>
    <ligand>
        <name>NAD(+)</name>
        <dbReference type="ChEBI" id="CHEBI:57540"/>
    </ligand>
</feature>
<evidence type="ECO:0000256" key="11">
    <source>
        <dbReference type="PIRSR" id="PIRSR000099-2"/>
    </source>
</evidence>
<gene>
    <name evidence="13" type="ORF">ATW55_03630</name>
</gene>
<dbReference type="FunFam" id="3.40.50.1980:FF:000001">
    <property type="entry name" value="Histidinol dehydrogenase"/>
    <property type="match status" value="1"/>
</dbReference>
<keyword evidence="5" id="KW-0479">Metal-binding</keyword>
<dbReference type="AlphaFoldDB" id="A0A101XRP6"/>
<evidence type="ECO:0000256" key="3">
    <source>
        <dbReference type="ARBA" id="ARBA00010178"/>
    </source>
</evidence>
<feature type="binding site" evidence="11">
    <location>
        <position position="130"/>
    </location>
    <ligand>
        <name>NAD(+)</name>
        <dbReference type="ChEBI" id="CHEBI:57540"/>
    </ligand>
</feature>
<evidence type="ECO:0000256" key="2">
    <source>
        <dbReference type="ARBA" id="ARBA00003850"/>
    </source>
</evidence>
<proteinExistence type="inferred from homology"/>
<dbReference type="InterPro" id="IPR001692">
    <property type="entry name" value="Histidinol_DH_CS"/>
</dbReference>
<dbReference type="PANTHER" id="PTHR21256:SF2">
    <property type="entry name" value="HISTIDINE BIOSYNTHESIS TRIFUNCTIONAL PROTEIN"/>
    <property type="match status" value="1"/>
</dbReference>
<dbReference type="GO" id="GO:0051287">
    <property type="term" value="F:NAD binding"/>
    <property type="evidence" value="ECO:0007669"/>
    <property type="project" value="InterPro"/>
</dbReference>
<comment type="catalytic activity">
    <reaction evidence="8">
        <text>L-histidinol + 2 NAD(+) + H2O = L-histidine + 2 NADH + 3 H(+)</text>
        <dbReference type="Rhea" id="RHEA:20641"/>
        <dbReference type="ChEBI" id="CHEBI:15377"/>
        <dbReference type="ChEBI" id="CHEBI:15378"/>
        <dbReference type="ChEBI" id="CHEBI:57540"/>
        <dbReference type="ChEBI" id="CHEBI:57595"/>
        <dbReference type="ChEBI" id="CHEBI:57699"/>
        <dbReference type="ChEBI" id="CHEBI:57945"/>
        <dbReference type="EC" id="1.1.1.23"/>
    </reaction>
</comment>
<dbReference type="GO" id="GO:0046872">
    <property type="term" value="F:metal ion binding"/>
    <property type="evidence" value="ECO:0007669"/>
    <property type="project" value="UniProtKB-KW"/>
</dbReference>
<evidence type="ECO:0000256" key="5">
    <source>
        <dbReference type="ARBA" id="ARBA00022723"/>
    </source>
</evidence>
<evidence type="ECO:0000256" key="9">
    <source>
        <dbReference type="PIRNR" id="PIRNR000099"/>
    </source>
</evidence>
<dbReference type="PROSITE" id="PS00611">
    <property type="entry name" value="HISOL_DEHYDROGENASE"/>
    <property type="match status" value="1"/>
</dbReference>
<evidence type="ECO:0000313" key="14">
    <source>
        <dbReference type="Proteomes" id="UP000053557"/>
    </source>
</evidence>
<dbReference type="InterPro" id="IPR016161">
    <property type="entry name" value="Ald_DH/histidinol_DH"/>
</dbReference>
<sequence>MIARYRLRDLTQSEQDRILRRAGSDISAQMDKAREICDTVRQEGDKALYAYTEAFDGVRLNPGSLRVTDDEFQEAISLVDEQTAATLRYAASNIRRFHEAQMPEPMWMMEVDQGIMAGEKVTPIPDVALYVPRGKGSFPSVLLMLGTPAVVAGVSRIVVLTPPNEMGKVDPAILFAAELLGIREIYKVGGAQAIAAVAYGTETVPKCAKVLGPGNPYVTAAKRLVMGAIDPGVPAGPSEAIILTDGSIDPRLVAMDVLIEAEHGPDSAALVVTWDAQVAAAVEGQLQDLMGQIKSPVRRSFVETVMGRYGGIVECDSQDEAIDFVNRYAPEHMEILTSDPWAILPRIKHAGEILMGEHTPITLCNFLLGPNAILPTGQMARTVSAVSLHDFLKRSSIGYVTREGFQKVAPYAAHFAELEGFETHANAVRGRMK</sequence>
<evidence type="ECO:0000256" key="10">
    <source>
        <dbReference type="PIRSR" id="PIRSR000099-1"/>
    </source>
</evidence>
<reference evidence="13 14" key="1">
    <citation type="submission" date="2015-12" db="EMBL/GenBank/DDBJ databases">
        <title>Draft genome sequence of Acidibacillus ferrooxidans ITV001, isolated from a chalcopyrite acid mine drainage site in Brazil.</title>
        <authorList>
            <person name="Dall'Agnol H."/>
            <person name="Nancucheo I."/>
            <person name="Johnson B."/>
            <person name="Oliveira R."/>
            <person name="Leite L."/>
            <person name="Pylro V."/>
            <person name="Nunes G.L."/>
            <person name="Tzotzos G."/>
            <person name="Fernandes G.R."/>
            <person name="Dutra J."/>
            <person name="Orellana S.C."/>
            <person name="Oliveira G."/>
        </authorList>
    </citation>
    <scope>NUCLEOTIDE SEQUENCE [LARGE SCALE GENOMIC DNA]</scope>
    <source>
        <strain evidence="14">ITV01</strain>
    </source>
</reference>
<dbReference type="InterPro" id="IPR022695">
    <property type="entry name" value="Histidinol_DH_monofunct"/>
</dbReference>
<keyword evidence="6" id="KW-0862">Zinc</keyword>
<comment type="cofactor">
    <cofactor evidence="1">
        <name>Zn(2+)</name>
        <dbReference type="ChEBI" id="CHEBI:29105"/>
    </cofactor>
</comment>
<comment type="similarity">
    <text evidence="3 9 12">Belongs to the histidinol dehydrogenase family.</text>
</comment>
<dbReference type="InterPro" id="IPR012131">
    <property type="entry name" value="Hstdl_DH"/>
</dbReference>
<evidence type="ECO:0000256" key="12">
    <source>
        <dbReference type="RuleBase" id="RU004175"/>
    </source>
</evidence>
<protein>
    <recommendedName>
        <fullName evidence="4">histidinol dehydrogenase</fullName>
        <ecNumber evidence="4">1.1.1.23</ecNumber>
    </recommendedName>
</protein>
<evidence type="ECO:0000256" key="8">
    <source>
        <dbReference type="ARBA" id="ARBA00049489"/>
    </source>
</evidence>
<dbReference type="NCBIfam" id="TIGR00069">
    <property type="entry name" value="hisD"/>
    <property type="match status" value="1"/>
</dbReference>
<keyword evidence="14" id="KW-1185">Reference proteome</keyword>
<dbReference type="SUPFAM" id="SSF53720">
    <property type="entry name" value="ALDH-like"/>
    <property type="match status" value="1"/>
</dbReference>
<keyword evidence="7 9" id="KW-0560">Oxidoreductase</keyword>
<evidence type="ECO:0000313" key="13">
    <source>
        <dbReference type="EMBL" id="KUO96311.1"/>
    </source>
</evidence>
<evidence type="ECO:0000256" key="6">
    <source>
        <dbReference type="ARBA" id="ARBA00022833"/>
    </source>
</evidence>
<keyword evidence="11" id="KW-0520">NAD</keyword>
<dbReference type="Pfam" id="PF00815">
    <property type="entry name" value="Histidinol_dh"/>
    <property type="match status" value="1"/>
</dbReference>
<dbReference type="PIRSF" id="PIRSF000099">
    <property type="entry name" value="Histidinol_dh"/>
    <property type="match status" value="1"/>
</dbReference>
<dbReference type="EC" id="1.1.1.23" evidence="4"/>
<dbReference type="GO" id="GO:0005829">
    <property type="term" value="C:cytosol"/>
    <property type="evidence" value="ECO:0007669"/>
    <property type="project" value="TreeGrafter"/>
</dbReference>
<feature type="active site" description="Proton acceptor" evidence="10">
    <location>
        <position position="331"/>
    </location>
</feature>
<dbReference type="Gene3D" id="1.20.5.1300">
    <property type="match status" value="1"/>
</dbReference>
<comment type="caution">
    <text evidence="13">The sequence shown here is derived from an EMBL/GenBank/DDBJ whole genome shotgun (WGS) entry which is preliminary data.</text>
</comment>
<accession>A0A101XRP6</accession>
<evidence type="ECO:0000256" key="4">
    <source>
        <dbReference type="ARBA" id="ARBA00012965"/>
    </source>
</evidence>
<dbReference type="Proteomes" id="UP000053557">
    <property type="component" value="Unassembled WGS sequence"/>
</dbReference>
<feature type="active site" description="Proton acceptor" evidence="10">
    <location>
        <position position="332"/>
    </location>
</feature>
<comment type="function">
    <text evidence="2">Catalyzes the sequential NAD-dependent oxidations of L-histidinol to L-histidinaldehyde and then to L-histidine.</text>
</comment>
<name>A0A101XRP6_9BACL</name>